<dbReference type="InterPro" id="IPR007233">
    <property type="entry name" value="TRAPPC"/>
</dbReference>
<comment type="similarity">
    <text evidence="3">Belongs to the TRAPP small subunits family. Sedlin subfamily.</text>
</comment>
<proteinExistence type="inferred from homology"/>
<evidence type="ECO:0000256" key="7">
    <source>
        <dbReference type="ARBA" id="ARBA00023034"/>
    </source>
</evidence>
<dbReference type="PANTHER" id="PTHR12403">
    <property type="entry name" value="TRAFFICKING PROTEIN PARTICLE COMPLEX SUBUNIT 2"/>
    <property type="match status" value="1"/>
</dbReference>
<keyword evidence="4 8" id="KW-0813">Transport</keyword>
<accession>A0ABM1C0K4</accession>
<dbReference type="Proteomes" id="UP000694941">
    <property type="component" value="Unplaced"/>
</dbReference>
<dbReference type="SUPFAM" id="SSF64356">
    <property type="entry name" value="SNARE-like"/>
    <property type="match status" value="1"/>
</dbReference>
<evidence type="ECO:0000256" key="3">
    <source>
        <dbReference type="ARBA" id="ARBA00006626"/>
    </source>
</evidence>
<reference evidence="10" key="1">
    <citation type="submission" date="2025-08" db="UniProtKB">
        <authorList>
            <consortium name="RefSeq"/>
        </authorList>
    </citation>
    <scope>IDENTIFICATION</scope>
    <source>
        <tissue evidence="10">Muscle</tissue>
    </source>
</reference>
<evidence type="ECO:0000256" key="4">
    <source>
        <dbReference type="ARBA" id="ARBA00022448"/>
    </source>
</evidence>
<dbReference type="SMART" id="SM01399">
    <property type="entry name" value="Sybindin"/>
    <property type="match status" value="1"/>
</dbReference>
<sequence length="138" mass="15699">MAVAVAVIGKENSPLYVRTVNPSSELKFMYTIHASLDVVEEKVIVGKKSSGELRELYLGLLYPTEDYKVYGYVTNTRIKFIIIVESSYTTLRDNDIRQMFRKLHNAYSDVVCNPFYVPGDTICSKQFESSVKGILIQE</sequence>
<dbReference type="InterPro" id="IPR044760">
    <property type="entry name" value="TRAPPC2L"/>
</dbReference>
<gene>
    <name evidence="10" type="primary">LOC106476012</name>
</gene>
<dbReference type="GeneID" id="106476012"/>
<dbReference type="InterPro" id="IPR006722">
    <property type="entry name" value="Sedlin"/>
</dbReference>
<evidence type="ECO:0000256" key="6">
    <source>
        <dbReference type="ARBA" id="ARBA00022892"/>
    </source>
</evidence>
<evidence type="ECO:0000256" key="8">
    <source>
        <dbReference type="RuleBase" id="RU366065"/>
    </source>
</evidence>
<organism evidence="9 10">
    <name type="scientific">Limulus polyphemus</name>
    <name type="common">Atlantic horseshoe crab</name>
    <dbReference type="NCBI Taxonomy" id="6850"/>
    <lineage>
        <taxon>Eukaryota</taxon>
        <taxon>Metazoa</taxon>
        <taxon>Ecdysozoa</taxon>
        <taxon>Arthropoda</taxon>
        <taxon>Chelicerata</taxon>
        <taxon>Merostomata</taxon>
        <taxon>Xiphosura</taxon>
        <taxon>Limulidae</taxon>
        <taxon>Limulus</taxon>
    </lineage>
</organism>
<keyword evidence="5 8" id="KW-0256">Endoplasmic reticulum</keyword>
<protein>
    <recommendedName>
        <fullName evidence="8">Trafficking protein particle complex subunit</fullName>
    </recommendedName>
</protein>
<evidence type="ECO:0000256" key="1">
    <source>
        <dbReference type="ARBA" id="ARBA00004555"/>
    </source>
</evidence>
<keyword evidence="7 8" id="KW-0333">Golgi apparatus</keyword>
<evidence type="ECO:0000256" key="5">
    <source>
        <dbReference type="ARBA" id="ARBA00022824"/>
    </source>
</evidence>
<evidence type="ECO:0000313" key="9">
    <source>
        <dbReference type="Proteomes" id="UP000694941"/>
    </source>
</evidence>
<dbReference type="Pfam" id="PF04628">
    <property type="entry name" value="Sedlin_N"/>
    <property type="match status" value="1"/>
</dbReference>
<keyword evidence="6 8" id="KW-0931">ER-Golgi transport</keyword>
<dbReference type="InterPro" id="IPR011012">
    <property type="entry name" value="Longin-like_dom_sf"/>
</dbReference>
<comment type="subunit">
    <text evidence="8">Part of the multisubunit transport protein particle (TRAPP) complex.</text>
</comment>
<evidence type="ECO:0000256" key="2">
    <source>
        <dbReference type="ARBA" id="ARBA00004556"/>
    </source>
</evidence>
<name>A0ABM1C0K4_LIMPO</name>
<dbReference type="Gene3D" id="3.30.450.70">
    <property type="match status" value="1"/>
</dbReference>
<keyword evidence="9" id="KW-1185">Reference proteome</keyword>
<dbReference type="RefSeq" id="XP_013792140.1">
    <property type="nucleotide sequence ID" value="XM_013936686.2"/>
</dbReference>
<comment type="subcellular location">
    <subcellularLocation>
        <location evidence="2">Cytoplasm</location>
        <location evidence="2">Perinuclear region</location>
    </subcellularLocation>
    <subcellularLocation>
        <location evidence="8">Endoplasmic reticulum</location>
    </subcellularLocation>
    <subcellularLocation>
        <location evidence="8">Golgi apparatus</location>
        <location evidence="8">cis-Golgi network</location>
    </subcellularLocation>
    <subcellularLocation>
        <location evidence="1">Golgi apparatus</location>
    </subcellularLocation>
</comment>
<dbReference type="CDD" id="cd14854">
    <property type="entry name" value="TRAPPC2L"/>
    <property type="match status" value="1"/>
</dbReference>
<evidence type="ECO:0000313" key="10">
    <source>
        <dbReference type="RefSeq" id="XP_013792140.1"/>
    </source>
</evidence>